<dbReference type="SUPFAM" id="SSF55469">
    <property type="entry name" value="FMN-dependent nitroreductase-like"/>
    <property type="match status" value="1"/>
</dbReference>
<dbReference type="InterPro" id="IPR000415">
    <property type="entry name" value="Nitroreductase-like"/>
</dbReference>
<feature type="domain" description="Nitroreductase" evidence="6">
    <location>
        <begin position="65"/>
        <end position="150"/>
    </location>
</feature>
<evidence type="ECO:0000256" key="1">
    <source>
        <dbReference type="ARBA" id="ARBA00001917"/>
    </source>
</evidence>
<evidence type="ECO:0000256" key="4">
    <source>
        <dbReference type="ARBA" id="ARBA00022643"/>
    </source>
</evidence>
<dbReference type="Pfam" id="PF00881">
    <property type="entry name" value="Nitroreductase"/>
    <property type="match status" value="2"/>
</dbReference>
<name>A0AAU8A6U1_9FIRM</name>
<dbReference type="CDD" id="cd02150">
    <property type="entry name" value="nitroreductase"/>
    <property type="match status" value="1"/>
</dbReference>
<evidence type="ECO:0000313" key="7">
    <source>
        <dbReference type="EMBL" id="XCC61896.1"/>
    </source>
</evidence>
<accession>A0AAU8A6U1</accession>
<protein>
    <submittedName>
        <fullName evidence="7">Nitroreductase family protein</fullName>
    </submittedName>
</protein>
<dbReference type="RefSeq" id="WP_079546009.1">
    <property type="nucleotide sequence ID" value="NZ_CP117826.1"/>
</dbReference>
<comment type="similarity">
    <text evidence="2">Belongs to the nitroreductase family.</text>
</comment>
<keyword evidence="4" id="KW-0288">FMN</keyword>
<keyword evidence="3" id="KW-0285">Flavoprotein</keyword>
<feature type="domain" description="Nitroreductase" evidence="6">
    <location>
        <begin position="8"/>
        <end position="54"/>
    </location>
</feature>
<dbReference type="InterPro" id="IPR029479">
    <property type="entry name" value="Nitroreductase"/>
</dbReference>
<organism evidence="7">
    <name type="scientific">Christensenella massiliensis</name>
    <dbReference type="NCBI Taxonomy" id="1805714"/>
    <lineage>
        <taxon>Bacteria</taxon>
        <taxon>Bacillati</taxon>
        <taxon>Bacillota</taxon>
        <taxon>Clostridia</taxon>
        <taxon>Christensenellales</taxon>
        <taxon>Christensenellaceae</taxon>
        <taxon>Christensenella</taxon>
    </lineage>
</organism>
<reference evidence="7" key="1">
    <citation type="submission" date="2023-02" db="EMBL/GenBank/DDBJ databases">
        <title>Gut commensal Christensenella minuta modulates host metabolism via a new class of secondary bile acids.</title>
        <authorList>
            <person name="Liu C."/>
        </authorList>
    </citation>
    <scope>NUCLEOTIDE SEQUENCE</scope>
    <source>
        <strain evidence="7">CA70</strain>
    </source>
</reference>
<dbReference type="Gene3D" id="3.40.109.10">
    <property type="entry name" value="NADH Oxidase"/>
    <property type="match status" value="1"/>
</dbReference>
<gene>
    <name evidence="7" type="ORF">PUP29_10210</name>
</gene>
<sequence>MERLTCVLGRRSVRKYTDEPVSKEQEELLLSAGFSAPSARNARPWEFIVVRDRGRLAELSTVRQYWGMLKNAALSIVVCANLRDYPGTHKDFFIQDCAAATQNILVAAEGIGLGAVWLGCYPTEEGPAGVRRILGVPEDIIPFSVISIGHPAEHAKPHPEIAVDRVHHEQY</sequence>
<dbReference type="PANTHER" id="PTHR43673:SF2">
    <property type="entry name" value="NITROREDUCTASE"/>
    <property type="match status" value="1"/>
</dbReference>
<dbReference type="PANTHER" id="PTHR43673">
    <property type="entry name" value="NAD(P)H NITROREDUCTASE YDGI-RELATED"/>
    <property type="match status" value="1"/>
</dbReference>
<keyword evidence="5" id="KW-0560">Oxidoreductase</keyword>
<evidence type="ECO:0000259" key="6">
    <source>
        <dbReference type="Pfam" id="PF00881"/>
    </source>
</evidence>
<dbReference type="AlphaFoldDB" id="A0AAU8A6U1"/>
<proteinExistence type="inferred from homology"/>
<dbReference type="GO" id="GO:0016491">
    <property type="term" value="F:oxidoreductase activity"/>
    <property type="evidence" value="ECO:0007669"/>
    <property type="project" value="UniProtKB-KW"/>
</dbReference>
<dbReference type="EMBL" id="CP117826">
    <property type="protein sequence ID" value="XCC61896.1"/>
    <property type="molecule type" value="Genomic_DNA"/>
</dbReference>
<evidence type="ECO:0000256" key="2">
    <source>
        <dbReference type="ARBA" id="ARBA00007118"/>
    </source>
</evidence>
<comment type="cofactor">
    <cofactor evidence="1">
        <name>FMN</name>
        <dbReference type="ChEBI" id="CHEBI:58210"/>
    </cofactor>
</comment>
<evidence type="ECO:0000256" key="3">
    <source>
        <dbReference type="ARBA" id="ARBA00022630"/>
    </source>
</evidence>
<evidence type="ECO:0000256" key="5">
    <source>
        <dbReference type="ARBA" id="ARBA00023002"/>
    </source>
</evidence>